<evidence type="ECO:0000313" key="1">
    <source>
        <dbReference type="EMBL" id="MCW6037931.1"/>
    </source>
</evidence>
<accession>A0ABT3L8U4</accession>
<protein>
    <submittedName>
        <fullName evidence="1">DUF1824 family protein</fullName>
    </submittedName>
</protein>
<comment type="caution">
    <text evidence="1">The sequence shown here is derived from an EMBL/GenBank/DDBJ whole genome shotgun (WGS) entry which is preliminary data.</text>
</comment>
<name>A0ABT3L8U4_9CYAN</name>
<evidence type="ECO:0000313" key="2">
    <source>
        <dbReference type="Proteomes" id="UP001526426"/>
    </source>
</evidence>
<dbReference type="EMBL" id="JAIHOM010000098">
    <property type="protein sequence ID" value="MCW6037931.1"/>
    <property type="molecule type" value="Genomic_DNA"/>
</dbReference>
<dbReference type="InterPro" id="IPR014953">
    <property type="entry name" value="DUF1824"/>
</dbReference>
<dbReference type="Pfam" id="PF08854">
    <property type="entry name" value="DUF1824"/>
    <property type="match status" value="1"/>
</dbReference>
<proteinExistence type="predicted"/>
<dbReference type="Proteomes" id="UP001526426">
    <property type="component" value="Unassembled WGS sequence"/>
</dbReference>
<reference evidence="1 2" key="1">
    <citation type="submission" date="2021-08" db="EMBL/GenBank/DDBJ databases">
        <title>Draft genome sequence of Spirulina subsalsa with high tolerance to salinity and hype-accumulation of phycocyanin.</title>
        <authorList>
            <person name="Pei H."/>
            <person name="Jiang L."/>
        </authorList>
    </citation>
    <scope>NUCLEOTIDE SEQUENCE [LARGE SCALE GENOMIC DNA]</scope>
    <source>
        <strain evidence="1 2">FACHB-351</strain>
    </source>
</reference>
<keyword evidence="2" id="KW-1185">Reference proteome</keyword>
<organism evidence="1 2">
    <name type="scientific">Spirulina subsalsa FACHB-351</name>
    <dbReference type="NCBI Taxonomy" id="234711"/>
    <lineage>
        <taxon>Bacteria</taxon>
        <taxon>Bacillati</taxon>
        <taxon>Cyanobacteriota</taxon>
        <taxon>Cyanophyceae</taxon>
        <taxon>Spirulinales</taxon>
        <taxon>Spirulinaceae</taxon>
        <taxon>Spirulina</taxon>
    </lineage>
</organism>
<gene>
    <name evidence="1" type="ORF">K4A83_16855</name>
</gene>
<dbReference type="Gene3D" id="3.30.360.10">
    <property type="entry name" value="Dihydrodipicolinate Reductase, domain 2"/>
    <property type="match status" value="1"/>
</dbReference>
<dbReference type="RefSeq" id="WP_265265813.1">
    <property type="nucleotide sequence ID" value="NZ_JAIHOM010000098.1"/>
</dbReference>
<sequence length="144" mass="15733">MSNLTLTSARQILDQYSCKETKLVTSAEQKAELQAALLLLVEQSEAENLGVCADNLSQGYQALASYLKAFGYRVPFEGEDFAPVEDEAVYIKFNTGKMSHYAEGYTGSYRGVLVACQAEDEQVNGIYGHLPLDLFAAEKNTMGG</sequence>
<dbReference type="SUPFAM" id="SSF160532">
    <property type="entry name" value="Ava3019-like"/>
    <property type="match status" value="1"/>
</dbReference>